<reference evidence="3 4" key="1">
    <citation type="submission" date="2019-02" db="EMBL/GenBank/DDBJ databases">
        <title>Halieaceae_genomes.</title>
        <authorList>
            <person name="Li S.-H."/>
        </authorList>
    </citation>
    <scope>NUCLEOTIDE SEQUENCE [LARGE SCALE GENOMIC DNA]</scope>
    <source>
        <strain evidence="3 4">JH123</strain>
    </source>
</reference>
<keyword evidence="4" id="KW-1185">Reference proteome</keyword>
<dbReference type="Pfam" id="PF21028">
    <property type="entry name" value="DUF1285_C"/>
    <property type="match status" value="1"/>
</dbReference>
<accession>A0ABY6Q7J5</accession>
<evidence type="ECO:0000313" key="3">
    <source>
        <dbReference type="EMBL" id="UZP74871.1"/>
    </source>
</evidence>
<evidence type="ECO:0000259" key="1">
    <source>
        <dbReference type="Pfam" id="PF06938"/>
    </source>
</evidence>
<dbReference type="Gene3D" id="3.10.540.10">
    <property type="entry name" value="duf1285 like domain"/>
    <property type="match status" value="1"/>
</dbReference>
<dbReference type="InterPro" id="IPR023361">
    <property type="entry name" value="DUF1285_beta_roll_sf"/>
</dbReference>
<dbReference type="InterPro" id="IPR048341">
    <property type="entry name" value="DUF1285_N"/>
</dbReference>
<dbReference type="RefSeq" id="WP_279241333.1">
    <property type="nucleotide sequence ID" value="NZ_CP036501.1"/>
</dbReference>
<protein>
    <submittedName>
        <fullName evidence="3">DUF1285 domain-containing protein</fullName>
    </submittedName>
</protein>
<dbReference type="Proteomes" id="UP001317963">
    <property type="component" value="Chromosome"/>
</dbReference>
<evidence type="ECO:0000313" key="4">
    <source>
        <dbReference type="Proteomes" id="UP001317963"/>
    </source>
</evidence>
<proteinExistence type="predicted"/>
<feature type="domain" description="DUF1285" evidence="2">
    <location>
        <begin position="104"/>
        <end position="177"/>
    </location>
</feature>
<dbReference type="Pfam" id="PF06938">
    <property type="entry name" value="DUF1285_N"/>
    <property type="match status" value="1"/>
</dbReference>
<dbReference type="InterPro" id="IPR048342">
    <property type="entry name" value="DUF1285_C"/>
</dbReference>
<name>A0ABY6Q7J5_9GAMM</name>
<dbReference type="EMBL" id="CP036501">
    <property type="protein sequence ID" value="UZP74871.1"/>
    <property type="molecule type" value="Genomic_DNA"/>
</dbReference>
<sequence>MQDDAYARLIQNASDASKTTDDTPAFSGSVNGRQPYPLEKWNPSHCGYVDIAIDRDGRWFHEGSEIKRAELVSLFAGLLRREEDGCYYLVTPVEKVEVSVALHPLMVVDATPMGSGAEQVLALVLNTGGIFQLDLTVGLHAEPRAAGAAYIKLPNGLTALFTRAAWYRLVEIADDEGCVVSGKERFSLLGDDPGRD</sequence>
<feature type="domain" description="DUF1285" evidence="1">
    <location>
        <begin position="37"/>
        <end position="100"/>
    </location>
</feature>
<evidence type="ECO:0000259" key="2">
    <source>
        <dbReference type="Pfam" id="PF21028"/>
    </source>
</evidence>
<organism evidence="3 4">
    <name type="scientific">Candidatus Paraluminiphilus aquimaris</name>
    <dbReference type="NCBI Taxonomy" id="2518994"/>
    <lineage>
        <taxon>Bacteria</taxon>
        <taxon>Pseudomonadati</taxon>
        <taxon>Pseudomonadota</taxon>
        <taxon>Gammaproteobacteria</taxon>
        <taxon>Cellvibrionales</taxon>
        <taxon>Halieaceae</taxon>
        <taxon>Candidatus Paraluminiphilus</taxon>
    </lineage>
</organism>
<gene>
    <name evidence="3" type="ORF">E0F26_09030</name>
</gene>
<dbReference type="Gene3D" id="2.30.270.10">
    <property type="entry name" value="duf1285 protein"/>
    <property type="match status" value="1"/>
</dbReference>